<dbReference type="AlphaFoldDB" id="A0A9Q3S276"/>
<gene>
    <name evidence="2" type="ORF">KUV31_09935</name>
</gene>
<evidence type="ECO:0000256" key="1">
    <source>
        <dbReference type="SAM" id="Phobius"/>
    </source>
</evidence>
<reference evidence="2" key="1">
    <citation type="submission" date="2021-06" db="EMBL/GenBank/DDBJ databases">
        <title>50 bacteria genomes isolated from Dapeng, Shenzhen, China.</title>
        <authorList>
            <person name="Zheng W."/>
            <person name="Yu S."/>
            <person name="Huang Y."/>
        </authorList>
    </citation>
    <scope>NUCLEOTIDE SEQUENCE</scope>
    <source>
        <strain evidence="2">DP4N28-2</strain>
    </source>
</reference>
<keyword evidence="1" id="KW-0812">Transmembrane</keyword>
<evidence type="ECO:0000313" key="3">
    <source>
        <dbReference type="Proteomes" id="UP000824927"/>
    </source>
</evidence>
<comment type="caution">
    <text evidence="2">The sequence shown here is derived from an EMBL/GenBank/DDBJ whole genome shotgun (WGS) entry which is preliminary data.</text>
</comment>
<feature type="transmembrane region" description="Helical" evidence="1">
    <location>
        <begin position="50"/>
        <end position="70"/>
    </location>
</feature>
<organism evidence="2 3">
    <name type="scientific">Qipengyuania aquimaris</name>
    <dbReference type="NCBI Taxonomy" id="255984"/>
    <lineage>
        <taxon>Bacteria</taxon>
        <taxon>Pseudomonadati</taxon>
        <taxon>Pseudomonadota</taxon>
        <taxon>Alphaproteobacteria</taxon>
        <taxon>Sphingomonadales</taxon>
        <taxon>Erythrobacteraceae</taxon>
        <taxon>Qipengyuania</taxon>
    </lineage>
</organism>
<sequence length="252" mass="27712">MNDLTRDSDRIMHEARISRDVNREGGYHRMAGSIGAGSAKVKRKHLVKKIRNVVIAVFAIWLASGIAGALFSGIGFWGLMSVLVASIVAIAVFSNFPKMETPKRGDLNKGNVQQMVGRTELWLESQRPALPPPAAKIVSDMGVQLDALGLQLEGVDQNHPKAREVRNLVGEQLPEMIDSYRKIPAHLRTEERAGATPDQQLTESLGKISGEIDSITRQLAEGSLDDLAIKHRYLDYKFGEGAQTAPELEHKN</sequence>
<dbReference type="EMBL" id="JAHVKP010000001">
    <property type="protein sequence ID" value="MBY6218657.1"/>
    <property type="molecule type" value="Genomic_DNA"/>
</dbReference>
<dbReference type="RefSeq" id="WP_222405396.1">
    <property type="nucleotide sequence ID" value="NZ_JAHVKP010000001.1"/>
</dbReference>
<protein>
    <submittedName>
        <fullName evidence="2">Uncharacterized protein</fullName>
    </submittedName>
</protein>
<proteinExistence type="predicted"/>
<feature type="transmembrane region" description="Helical" evidence="1">
    <location>
        <begin position="76"/>
        <end position="96"/>
    </location>
</feature>
<dbReference type="Proteomes" id="UP000824927">
    <property type="component" value="Unassembled WGS sequence"/>
</dbReference>
<accession>A0A9Q3S276</accession>
<evidence type="ECO:0000313" key="2">
    <source>
        <dbReference type="EMBL" id="MBY6218657.1"/>
    </source>
</evidence>
<keyword evidence="1" id="KW-0472">Membrane</keyword>
<name>A0A9Q3S276_9SPHN</name>
<keyword evidence="1" id="KW-1133">Transmembrane helix</keyword>